<dbReference type="SUPFAM" id="SSF50331">
    <property type="entry name" value="MOP-like"/>
    <property type="match status" value="1"/>
</dbReference>
<dbReference type="Pfam" id="PF00005">
    <property type="entry name" value="ABC_tran"/>
    <property type="match status" value="1"/>
</dbReference>
<dbReference type="AlphaFoldDB" id="A0A7C9LPZ3"/>
<dbReference type="PANTHER" id="PTHR43514">
    <property type="entry name" value="ABC TRANSPORTER I FAMILY MEMBER 10"/>
    <property type="match status" value="1"/>
</dbReference>
<dbReference type="NCBIfam" id="TIGR02142">
    <property type="entry name" value="modC_ABC"/>
    <property type="match status" value="1"/>
</dbReference>
<organism evidence="12 13">
    <name type="scientific">Sediminimonas qiaohouensis</name>
    <dbReference type="NCBI Taxonomy" id="552061"/>
    <lineage>
        <taxon>Bacteria</taxon>
        <taxon>Pseudomonadati</taxon>
        <taxon>Pseudomonadota</taxon>
        <taxon>Alphaproteobacteria</taxon>
        <taxon>Rhodobacterales</taxon>
        <taxon>Roseobacteraceae</taxon>
        <taxon>Sediminimonas</taxon>
    </lineage>
</organism>
<dbReference type="GO" id="GO:0015098">
    <property type="term" value="F:molybdate ion transmembrane transporter activity"/>
    <property type="evidence" value="ECO:0007669"/>
    <property type="project" value="InterPro"/>
</dbReference>
<feature type="domain" description="ABC transporter" evidence="10">
    <location>
        <begin position="1"/>
        <end position="231"/>
    </location>
</feature>
<keyword evidence="8" id="KW-0472">Membrane</keyword>
<evidence type="ECO:0000256" key="2">
    <source>
        <dbReference type="ARBA" id="ARBA00022475"/>
    </source>
</evidence>
<evidence type="ECO:0000256" key="6">
    <source>
        <dbReference type="ARBA" id="ARBA00022840"/>
    </source>
</evidence>
<gene>
    <name evidence="12" type="primary">modC</name>
    <name evidence="12" type="ORF">FH759_00600</name>
</gene>
<dbReference type="InterPro" id="IPR050334">
    <property type="entry name" value="Molybdenum_import_ModC"/>
</dbReference>
<evidence type="ECO:0000256" key="4">
    <source>
        <dbReference type="ARBA" id="ARBA00022519"/>
    </source>
</evidence>
<evidence type="ECO:0000256" key="7">
    <source>
        <dbReference type="ARBA" id="ARBA00022967"/>
    </source>
</evidence>
<dbReference type="PROSITE" id="PS50893">
    <property type="entry name" value="ABC_TRANSPORTER_2"/>
    <property type="match status" value="1"/>
</dbReference>
<evidence type="ECO:0000313" key="12">
    <source>
        <dbReference type="EMBL" id="MTJ03176.1"/>
    </source>
</evidence>
<dbReference type="GO" id="GO:0016020">
    <property type="term" value="C:membrane"/>
    <property type="evidence" value="ECO:0007669"/>
    <property type="project" value="InterPro"/>
</dbReference>
<protein>
    <submittedName>
        <fullName evidence="12">Molybdenum ABC transporter ATP-binding protein</fullName>
    </submittedName>
</protein>
<evidence type="ECO:0000256" key="1">
    <source>
        <dbReference type="ARBA" id="ARBA00022448"/>
    </source>
</evidence>
<dbReference type="InterPro" id="IPR005116">
    <property type="entry name" value="Transp-assoc_OB_typ1"/>
</dbReference>
<keyword evidence="5" id="KW-0547">Nucleotide-binding</keyword>
<evidence type="ECO:0000256" key="3">
    <source>
        <dbReference type="ARBA" id="ARBA00022505"/>
    </source>
</evidence>
<dbReference type="Gene3D" id="3.40.50.300">
    <property type="entry name" value="P-loop containing nucleotide triphosphate hydrolases"/>
    <property type="match status" value="1"/>
</dbReference>
<dbReference type="GO" id="GO:0005524">
    <property type="term" value="F:ATP binding"/>
    <property type="evidence" value="ECO:0007669"/>
    <property type="project" value="UniProtKB-KW"/>
</dbReference>
<dbReference type="GO" id="GO:0140359">
    <property type="term" value="F:ABC-type transporter activity"/>
    <property type="evidence" value="ECO:0007669"/>
    <property type="project" value="InterPro"/>
</dbReference>
<dbReference type="InterPro" id="IPR008995">
    <property type="entry name" value="Mo/tungstate-bd_C_term_dom"/>
</dbReference>
<evidence type="ECO:0000256" key="9">
    <source>
        <dbReference type="PROSITE-ProRule" id="PRU01213"/>
    </source>
</evidence>
<dbReference type="PANTHER" id="PTHR43514:SF10">
    <property type="entry name" value="MOLYBDENUM IMPORT ATP-BINDING PROTEIN MODC 2"/>
    <property type="match status" value="1"/>
</dbReference>
<feature type="domain" description="Mop" evidence="11">
    <location>
        <begin position="290"/>
        <end position="356"/>
    </location>
</feature>
<dbReference type="Proteomes" id="UP000483078">
    <property type="component" value="Unassembled WGS sequence"/>
</dbReference>
<dbReference type="Gene3D" id="2.40.50.100">
    <property type="match status" value="1"/>
</dbReference>
<evidence type="ECO:0000259" key="11">
    <source>
        <dbReference type="PROSITE" id="PS51866"/>
    </source>
</evidence>
<keyword evidence="1" id="KW-0813">Transport</keyword>
<dbReference type="GO" id="GO:0016887">
    <property type="term" value="F:ATP hydrolysis activity"/>
    <property type="evidence" value="ECO:0007669"/>
    <property type="project" value="InterPro"/>
</dbReference>
<dbReference type="EMBL" id="VENJ01000002">
    <property type="protein sequence ID" value="MTJ03176.1"/>
    <property type="molecule type" value="Genomic_DNA"/>
</dbReference>
<name>A0A7C9LPZ3_9RHOB</name>
<evidence type="ECO:0000256" key="5">
    <source>
        <dbReference type="ARBA" id="ARBA00022741"/>
    </source>
</evidence>
<keyword evidence="3 9" id="KW-0500">Molybdenum</keyword>
<evidence type="ECO:0000313" key="13">
    <source>
        <dbReference type="Proteomes" id="UP000483078"/>
    </source>
</evidence>
<dbReference type="InterPro" id="IPR011868">
    <property type="entry name" value="ModC_ABC_ATP-bd"/>
</dbReference>
<keyword evidence="4" id="KW-0997">Cell inner membrane</keyword>
<dbReference type="SMART" id="SM00382">
    <property type="entry name" value="AAA"/>
    <property type="match status" value="1"/>
</dbReference>
<dbReference type="InterPro" id="IPR027417">
    <property type="entry name" value="P-loop_NTPase"/>
</dbReference>
<evidence type="ECO:0000256" key="8">
    <source>
        <dbReference type="ARBA" id="ARBA00023136"/>
    </source>
</evidence>
<sequence>MLSLDIRLDYPDFTLDFSHDLPARGLTAVFGPSGCGKSTLLRVIAGLERGARGTVRFDGTQWQGTSRTTPPHKRGIGYVFQDARLFGHLSVAGNLRYAARRARRAGAQPDEAQAIAALDLHDLLDRRPDTLSGGQRQRVAIARALLTAPRLLLMDEPLAALDAGRKAAILPYIERLRDHATIPIVYVSHDLSEVARLADHMVMMRAGRVLRAGPVAELLSDPGMADAIGVREMGALMPARVTRHHDDGLTELGVSGGQLFLPRVQAAPGTALRLRIAAHEVILSRTRPTGLSALNILPGTITELRHGDGPGVIVKLRVGDDDLLARITRRSADEMGLHPGIACHAIVKSVSIAQTDVGTTGTQ</sequence>
<dbReference type="PROSITE" id="PS51866">
    <property type="entry name" value="MOP"/>
    <property type="match status" value="1"/>
</dbReference>
<dbReference type="InterPro" id="IPR003439">
    <property type="entry name" value="ABC_transporter-like_ATP-bd"/>
</dbReference>
<dbReference type="InterPro" id="IPR017871">
    <property type="entry name" value="ABC_transporter-like_CS"/>
</dbReference>
<dbReference type="Pfam" id="PF03459">
    <property type="entry name" value="TOBE"/>
    <property type="match status" value="1"/>
</dbReference>
<reference evidence="12 13" key="1">
    <citation type="submission" date="2019-06" db="EMBL/GenBank/DDBJ databases">
        <title>Enrichment of Autotrophic Halophilic Microorganisms from Red Sea Brine Pool Using Microbial Electrosynthesis System.</title>
        <authorList>
            <person name="Alqahtani M.F."/>
            <person name="Bajracharya S."/>
            <person name="Katuri K.P."/>
            <person name="Ali M."/>
            <person name="Saikaly P.E."/>
        </authorList>
    </citation>
    <scope>NUCLEOTIDE SEQUENCE [LARGE SCALE GENOMIC DNA]</scope>
    <source>
        <strain evidence="12">MES6</strain>
    </source>
</reference>
<dbReference type="SUPFAM" id="SSF52540">
    <property type="entry name" value="P-loop containing nucleoside triphosphate hydrolases"/>
    <property type="match status" value="1"/>
</dbReference>
<keyword evidence="6 12" id="KW-0067">ATP-binding</keyword>
<accession>A0A7C9LPZ3</accession>
<proteinExistence type="predicted"/>
<dbReference type="InterPro" id="IPR003593">
    <property type="entry name" value="AAA+_ATPase"/>
</dbReference>
<keyword evidence="2" id="KW-1003">Cell membrane</keyword>
<dbReference type="InterPro" id="IPR004606">
    <property type="entry name" value="Mop_domain"/>
</dbReference>
<evidence type="ECO:0000259" key="10">
    <source>
        <dbReference type="PROSITE" id="PS50893"/>
    </source>
</evidence>
<keyword evidence="7" id="KW-1278">Translocase</keyword>
<dbReference type="PROSITE" id="PS00211">
    <property type="entry name" value="ABC_TRANSPORTER_1"/>
    <property type="match status" value="1"/>
</dbReference>
<comment type="caution">
    <text evidence="12">The sequence shown here is derived from an EMBL/GenBank/DDBJ whole genome shotgun (WGS) entry which is preliminary data.</text>
</comment>